<organism evidence="2 3">
    <name type="scientific">Candidatus Synechococcus spongiarum 15L</name>
    <dbReference type="NCBI Taxonomy" id="1608419"/>
    <lineage>
        <taxon>Bacteria</taxon>
        <taxon>Bacillati</taxon>
        <taxon>Cyanobacteriota</taxon>
        <taxon>Cyanophyceae</taxon>
        <taxon>Synechococcales</taxon>
        <taxon>Synechococcaceae</taxon>
        <taxon>Synechococcus</taxon>
    </lineage>
</organism>
<reference evidence="2 3" key="1">
    <citation type="submission" date="2015-02" db="EMBL/GenBank/DDBJ databases">
        <authorList>
            <person name="Slaby B."/>
            <person name="Hentschel U."/>
        </authorList>
    </citation>
    <scope>NUCLEOTIDE SEQUENCE [LARGE SCALE GENOMIC DNA]</scope>
    <source>
        <strain evidence="2">15L</strain>
    </source>
</reference>
<gene>
    <name evidence="2" type="ORF">TQ37_00515</name>
</gene>
<keyword evidence="1" id="KW-0812">Transmembrane</keyword>
<evidence type="ECO:0000256" key="1">
    <source>
        <dbReference type="SAM" id="Phobius"/>
    </source>
</evidence>
<dbReference type="PATRIC" id="fig|1608419.3.peg.2288"/>
<feature type="transmembrane region" description="Helical" evidence="1">
    <location>
        <begin position="6"/>
        <end position="25"/>
    </location>
</feature>
<dbReference type="Gene3D" id="6.10.250.2700">
    <property type="match status" value="1"/>
</dbReference>
<keyword evidence="1" id="KW-0472">Membrane</keyword>
<proteinExistence type="predicted"/>
<sequence>MNFNTSSAVFYAVITSAFVGLSYSITSLRTELKSDISALRTDLKSDIAELRADNRATRESVDRLILHLSVPAKP</sequence>
<dbReference type="AlphaFoldDB" id="A0A0G8AZS3"/>
<protein>
    <submittedName>
        <fullName evidence="2">Uncharacterized protein</fullName>
    </submittedName>
</protein>
<reference evidence="2 3" key="2">
    <citation type="submission" date="2015-05" db="EMBL/GenBank/DDBJ databases">
        <title>Lifestyle Evolution in Cyanobacterial Symbionts of Sponges.</title>
        <authorList>
            <person name="Burgsdorf I."/>
            <person name="Slaby B.M."/>
            <person name="Handley K.M."/>
            <person name="Haber M."/>
            <person name="Blom J."/>
            <person name="Marshall C.W."/>
            <person name="Gilbert J.A."/>
            <person name="Hentschel U."/>
            <person name="Steindler L."/>
        </authorList>
    </citation>
    <scope>NUCLEOTIDE SEQUENCE [LARGE SCALE GENOMIC DNA]</scope>
    <source>
        <strain evidence="2">15L</strain>
    </source>
</reference>
<dbReference type="EMBL" id="JYFQ01000008">
    <property type="protein sequence ID" value="KKZ14631.1"/>
    <property type="molecule type" value="Genomic_DNA"/>
</dbReference>
<name>A0A0G8AZS3_9SYNE</name>
<dbReference type="Proteomes" id="UP000035037">
    <property type="component" value="Unassembled WGS sequence"/>
</dbReference>
<evidence type="ECO:0000313" key="2">
    <source>
        <dbReference type="EMBL" id="KKZ14631.1"/>
    </source>
</evidence>
<comment type="caution">
    <text evidence="2">The sequence shown here is derived from an EMBL/GenBank/DDBJ whole genome shotgun (WGS) entry which is preliminary data.</text>
</comment>
<accession>A0A0G8AZS3</accession>
<keyword evidence="1" id="KW-1133">Transmembrane helix</keyword>
<evidence type="ECO:0000313" key="3">
    <source>
        <dbReference type="Proteomes" id="UP000035037"/>
    </source>
</evidence>